<sequence>MTHGFRRLILALCLGAACAAPPAAAQDGAVTELSPEGLRSLAAARLQAGEAEEARTLALALLARDPGDALARLVLAEAEILRGDWPAAARAGGAAFRGLPPDRRYRAARIAAFAQAQQGHDTRAQIWLRRARQVAPSAAEAQAVARDYGALRARNPLSVDLSFGLAPTSNANAGTRTATIPIVLPGGTIADAELSADARALSGLEMTGLAALSYRLRQDRRSLTRADLQLYHRTYRLSAEAREAAPEASGGDYAVSVLSLGLLHRMRPEGWQSGIDLGVTGSRLWYGGEAYEDTLRFSLSKPLRLAPQTALTLTALMERRWRLTRDRTYWAYGAEARLTHALADRGTVTARLGLRDQDTAAPDTGYEGLTLGLGYAPGDPVFGARLALRAEAEWRDYDASLYGASRSDRRGALTLEAQLPRLETYGFVPLVTLEGERTRSEVPLFDRDSLRIGVDLRSAF</sequence>
<dbReference type="OrthoDB" id="7684399at2"/>
<dbReference type="EMBL" id="QJTE01000003">
    <property type="protein sequence ID" value="PYE83926.1"/>
    <property type="molecule type" value="Genomic_DNA"/>
</dbReference>
<organism evidence="2 3">
    <name type="scientific">Pseudoroseicyclus aestuarii</name>
    <dbReference type="NCBI Taxonomy" id="1795041"/>
    <lineage>
        <taxon>Bacteria</taxon>
        <taxon>Pseudomonadati</taxon>
        <taxon>Pseudomonadota</taxon>
        <taxon>Alphaproteobacteria</taxon>
        <taxon>Rhodobacterales</taxon>
        <taxon>Paracoccaceae</taxon>
        <taxon>Pseudoroseicyclus</taxon>
    </lineage>
</organism>
<dbReference type="InterPro" id="IPR011990">
    <property type="entry name" value="TPR-like_helical_dom_sf"/>
</dbReference>
<dbReference type="RefSeq" id="WP_110814473.1">
    <property type="nucleotide sequence ID" value="NZ_QJTE01000003.1"/>
</dbReference>
<dbReference type="Gene3D" id="1.25.40.10">
    <property type="entry name" value="Tetratricopeptide repeat domain"/>
    <property type="match status" value="1"/>
</dbReference>
<reference evidence="2 3" key="1">
    <citation type="submission" date="2018-06" db="EMBL/GenBank/DDBJ databases">
        <title>Genomic Encyclopedia of Type Strains, Phase III (KMG-III): the genomes of soil and plant-associated and newly described type strains.</title>
        <authorList>
            <person name="Whitman W."/>
        </authorList>
    </citation>
    <scope>NUCLEOTIDE SEQUENCE [LARGE SCALE GENOMIC DNA]</scope>
    <source>
        <strain evidence="2 3">CECT 9025</strain>
    </source>
</reference>
<feature type="signal peptide" evidence="1">
    <location>
        <begin position="1"/>
        <end position="25"/>
    </location>
</feature>
<dbReference type="PROSITE" id="PS51257">
    <property type="entry name" value="PROKAR_LIPOPROTEIN"/>
    <property type="match status" value="1"/>
</dbReference>
<dbReference type="AlphaFoldDB" id="A0A318SUK1"/>
<evidence type="ECO:0000313" key="3">
    <source>
        <dbReference type="Proteomes" id="UP000248311"/>
    </source>
</evidence>
<gene>
    <name evidence="2" type="ORF">DFP88_103287</name>
</gene>
<keyword evidence="1" id="KW-0732">Signal</keyword>
<keyword evidence="3" id="KW-1185">Reference proteome</keyword>
<name>A0A318SUK1_9RHOB</name>
<evidence type="ECO:0000256" key="1">
    <source>
        <dbReference type="SAM" id="SignalP"/>
    </source>
</evidence>
<protein>
    <recommendedName>
        <fullName evidence="4">Tetratricopeptide repeat protein</fullName>
    </recommendedName>
</protein>
<evidence type="ECO:0008006" key="4">
    <source>
        <dbReference type="Google" id="ProtNLM"/>
    </source>
</evidence>
<evidence type="ECO:0000313" key="2">
    <source>
        <dbReference type="EMBL" id="PYE83926.1"/>
    </source>
</evidence>
<feature type="chain" id="PRO_5016364125" description="Tetratricopeptide repeat protein" evidence="1">
    <location>
        <begin position="26"/>
        <end position="460"/>
    </location>
</feature>
<dbReference type="SUPFAM" id="SSF48452">
    <property type="entry name" value="TPR-like"/>
    <property type="match status" value="1"/>
</dbReference>
<dbReference type="Proteomes" id="UP000248311">
    <property type="component" value="Unassembled WGS sequence"/>
</dbReference>
<comment type="caution">
    <text evidence="2">The sequence shown here is derived from an EMBL/GenBank/DDBJ whole genome shotgun (WGS) entry which is preliminary data.</text>
</comment>
<proteinExistence type="predicted"/>
<accession>A0A318SUK1</accession>